<organism evidence="2 3">
    <name type="scientific">Caenorhabditis tropicalis</name>
    <dbReference type="NCBI Taxonomy" id="1561998"/>
    <lineage>
        <taxon>Eukaryota</taxon>
        <taxon>Metazoa</taxon>
        <taxon>Ecdysozoa</taxon>
        <taxon>Nematoda</taxon>
        <taxon>Chromadorea</taxon>
        <taxon>Rhabditida</taxon>
        <taxon>Rhabditina</taxon>
        <taxon>Rhabditomorpha</taxon>
        <taxon>Rhabditoidea</taxon>
        <taxon>Rhabditidae</taxon>
        <taxon>Peloderinae</taxon>
        <taxon>Caenorhabditis</taxon>
    </lineage>
</organism>
<keyword evidence="1" id="KW-1133">Transmembrane helix</keyword>
<protein>
    <submittedName>
        <fullName evidence="3">Serpentine receptor class gamma</fullName>
    </submittedName>
</protein>
<keyword evidence="1" id="KW-0812">Transmembrane</keyword>
<evidence type="ECO:0000256" key="1">
    <source>
        <dbReference type="SAM" id="Phobius"/>
    </source>
</evidence>
<dbReference type="Pfam" id="PF10319">
    <property type="entry name" value="7TM_GPCR_Srj"/>
    <property type="match status" value="1"/>
</dbReference>
<name>A0A1I7V262_9PELO</name>
<feature type="transmembrane region" description="Helical" evidence="1">
    <location>
        <begin position="43"/>
        <end position="65"/>
    </location>
</feature>
<dbReference type="InterPro" id="IPR019423">
    <property type="entry name" value="7TM_GPCR_serpentine_rcpt_Srj"/>
</dbReference>
<sequence length="67" mass="7824">MFDTTWIYKYIPRVFGTLAFIVNPIFVYLVFTEKTAKLGNYRYVLLYFAVLNLVYSVANVAIPIVSY</sequence>
<proteinExistence type="predicted"/>
<accession>A0A1I7V262</accession>
<dbReference type="PANTHER" id="PTHR45907">
    <property type="entry name" value="SERPENTINE RECEPTOR, CLASS J"/>
    <property type="match status" value="1"/>
</dbReference>
<evidence type="ECO:0000313" key="3">
    <source>
        <dbReference type="WBParaSite" id="Csp11.Scaffold630.g21649.t1"/>
    </source>
</evidence>
<feature type="transmembrane region" description="Helical" evidence="1">
    <location>
        <begin position="12"/>
        <end position="31"/>
    </location>
</feature>
<keyword evidence="2" id="KW-1185">Reference proteome</keyword>
<dbReference type="Proteomes" id="UP000095282">
    <property type="component" value="Unplaced"/>
</dbReference>
<evidence type="ECO:0000313" key="2">
    <source>
        <dbReference type="Proteomes" id="UP000095282"/>
    </source>
</evidence>
<dbReference type="AlphaFoldDB" id="A0A1I7V262"/>
<dbReference type="PANTHER" id="PTHR45907:SF12">
    <property type="entry name" value="SERPENTINE RECEPTOR, CLASS J"/>
    <property type="match status" value="1"/>
</dbReference>
<keyword evidence="1" id="KW-0472">Membrane</keyword>
<reference evidence="3" key="1">
    <citation type="submission" date="2016-11" db="UniProtKB">
        <authorList>
            <consortium name="WormBaseParasite"/>
        </authorList>
    </citation>
    <scope>IDENTIFICATION</scope>
</reference>
<dbReference type="WBParaSite" id="Csp11.Scaffold630.g21649.t1">
    <property type="protein sequence ID" value="Csp11.Scaffold630.g21649.t1"/>
    <property type="gene ID" value="Csp11.Scaffold630.g21649"/>
</dbReference>